<dbReference type="CDD" id="cd00311">
    <property type="entry name" value="TIM"/>
    <property type="match status" value="1"/>
</dbReference>
<gene>
    <name evidence="4" type="primary">tpiA</name>
    <name evidence="4" type="ORF">COV91_02910</name>
</gene>
<evidence type="ECO:0000256" key="2">
    <source>
        <dbReference type="ARBA" id="ARBA00023235"/>
    </source>
</evidence>
<accession>A0A2H0KBQ3</accession>
<dbReference type="PANTHER" id="PTHR21139:SF42">
    <property type="entry name" value="TRIOSEPHOSPHATE ISOMERASE"/>
    <property type="match status" value="1"/>
</dbReference>
<dbReference type="GO" id="GO:0005829">
    <property type="term" value="C:cytosol"/>
    <property type="evidence" value="ECO:0007669"/>
    <property type="project" value="TreeGrafter"/>
</dbReference>
<dbReference type="InterPro" id="IPR035990">
    <property type="entry name" value="TIM_sf"/>
</dbReference>
<evidence type="ECO:0000313" key="4">
    <source>
        <dbReference type="EMBL" id="PIQ68686.1"/>
    </source>
</evidence>
<keyword evidence="2 3" id="KW-0413">Isomerase</keyword>
<dbReference type="InterPro" id="IPR000652">
    <property type="entry name" value="Triosephosphate_isomerase"/>
</dbReference>
<dbReference type="UniPathway" id="UPA00138"/>
<dbReference type="GO" id="GO:0006096">
    <property type="term" value="P:glycolytic process"/>
    <property type="evidence" value="ECO:0007669"/>
    <property type="project" value="UniProtKB-UniPathway"/>
</dbReference>
<comment type="caution">
    <text evidence="4">The sequence shown here is derived from an EMBL/GenBank/DDBJ whole genome shotgun (WGS) entry which is preliminary data.</text>
</comment>
<protein>
    <recommendedName>
        <fullName evidence="3">Triosephosphate isomerase</fullName>
        <ecNumber evidence="3">5.3.1.1</ecNumber>
    </recommendedName>
</protein>
<comment type="pathway">
    <text evidence="3">Carbohydrate biosynthesis; gluconeogenesis.</text>
</comment>
<organism evidence="4 5">
    <name type="scientific">Candidatus Taylorbacteria bacterium CG11_big_fil_rev_8_21_14_0_20_46_11</name>
    <dbReference type="NCBI Taxonomy" id="1975025"/>
    <lineage>
        <taxon>Bacteria</taxon>
        <taxon>Candidatus Tayloriibacteriota</taxon>
    </lineage>
</organism>
<dbReference type="Proteomes" id="UP000229342">
    <property type="component" value="Unassembled WGS sequence"/>
</dbReference>
<dbReference type="InterPro" id="IPR013785">
    <property type="entry name" value="Aldolase_TIM"/>
</dbReference>
<dbReference type="AlphaFoldDB" id="A0A2H0KBQ3"/>
<reference evidence="4 5" key="1">
    <citation type="submission" date="2017-09" db="EMBL/GenBank/DDBJ databases">
        <title>Depth-based differentiation of microbial function through sediment-hosted aquifers and enrichment of novel symbionts in the deep terrestrial subsurface.</title>
        <authorList>
            <person name="Probst A.J."/>
            <person name="Ladd B."/>
            <person name="Jarett J.K."/>
            <person name="Geller-Mcgrath D.E."/>
            <person name="Sieber C.M."/>
            <person name="Emerson J.B."/>
            <person name="Anantharaman K."/>
            <person name="Thomas B.C."/>
            <person name="Malmstrom R."/>
            <person name="Stieglmeier M."/>
            <person name="Klingl A."/>
            <person name="Woyke T."/>
            <person name="Ryan C.M."/>
            <person name="Banfield J.F."/>
        </authorList>
    </citation>
    <scope>NUCLEOTIDE SEQUENCE [LARGE SCALE GENOMIC DNA]</scope>
    <source>
        <strain evidence="4">CG11_big_fil_rev_8_21_14_0_20_46_11</strain>
    </source>
</reference>
<keyword evidence="3" id="KW-0324">Glycolysis</keyword>
<keyword evidence="3" id="KW-0312">Gluconeogenesis</keyword>
<evidence type="ECO:0000313" key="5">
    <source>
        <dbReference type="Proteomes" id="UP000229342"/>
    </source>
</evidence>
<dbReference type="GO" id="GO:0046166">
    <property type="term" value="P:glyceraldehyde-3-phosphate biosynthetic process"/>
    <property type="evidence" value="ECO:0007669"/>
    <property type="project" value="TreeGrafter"/>
</dbReference>
<evidence type="ECO:0000256" key="3">
    <source>
        <dbReference type="RuleBase" id="RU363013"/>
    </source>
</evidence>
<dbReference type="GO" id="GO:0004807">
    <property type="term" value="F:triose-phosphate isomerase activity"/>
    <property type="evidence" value="ECO:0007669"/>
    <property type="project" value="UniProtKB-EC"/>
</dbReference>
<evidence type="ECO:0000256" key="1">
    <source>
        <dbReference type="ARBA" id="ARBA00007422"/>
    </source>
</evidence>
<comment type="subunit">
    <text evidence="3">Homodimer.</text>
</comment>
<dbReference type="GO" id="GO:0019563">
    <property type="term" value="P:glycerol catabolic process"/>
    <property type="evidence" value="ECO:0007669"/>
    <property type="project" value="TreeGrafter"/>
</dbReference>
<proteinExistence type="inferred from homology"/>
<dbReference type="GO" id="GO:0006094">
    <property type="term" value="P:gluconeogenesis"/>
    <property type="evidence" value="ECO:0007669"/>
    <property type="project" value="UniProtKB-UniPathway"/>
</dbReference>
<dbReference type="PROSITE" id="PS51440">
    <property type="entry name" value="TIM_2"/>
    <property type="match status" value="1"/>
</dbReference>
<dbReference type="PANTHER" id="PTHR21139">
    <property type="entry name" value="TRIOSEPHOSPHATE ISOMERASE"/>
    <property type="match status" value="1"/>
</dbReference>
<dbReference type="SUPFAM" id="SSF51351">
    <property type="entry name" value="Triosephosphate isomerase (TIM)"/>
    <property type="match status" value="1"/>
</dbReference>
<dbReference type="Pfam" id="PF00121">
    <property type="entry name" value="TIM"/>
    <property type="match status" value="1"/>
</dbReference>
<comment type="pathway">
    <text evidence="3">Carbohydrate degradation; glycolysis; D-glyceraldehyde 3-phosphate from glycerone phosphate: step 1/1.</text>
</comment>
<comment type="similarity">
    <text evidence="1 3">Belongs to the triosephosphate isomerase family.</text>
</comment>
<comment type="catalytic activity">
    <reaction evidence="3">
        <text>D-glyceraldehyde 3-phosphate = dihydroxyacetone phosphate</text>
        <dbReference type="Rhea" id="RHEA:18585"/>
        <dbReference type="ChEBI" id="CHEBI:57642"/>
        <dbReference type="ChEBI" id="CHEBI:59776"/>
        <dbReference type="EC" id="5.3.1.1"/>
    </reaction>
</comment>
<comment type="subcellular location">
    <subcellularLocation>
        <location evidence="3">Cytoplasm</location>
    </subcellularLocation>
</comment>
<sequence>MRKKTRIIANWKMNPASLAEAKVLFAQTKKEGSKFDKVETIICPPSLYLGLFAHTGTTRVSLGAQDGFYANGARATGQVSPEMLADVGVSYCIVGHSERRAFGETDDVVAKKTLAVLKEGMNAVLCIGEQVRDVDGHYFGVLKNQLKDSLMGVQKKWLPGLIVAYEPVWAIGKSARDAMKPRDIHEMAIFIQKVLTDMYDPTSASSIPLLYGGSAEEGNTSPILTEGCVSGLLVGHASLDVKKFSKMIKAANAV</sequence>
<dbReference type="UniPathway" id="UPA00109">
    <property type="reaction ID" value="UER00189"/>
</dbReference>
<dbReference type="EMBL" id="PCVG01000035">
    <property type="protein sequence ID" value="PIQ68686.1"/>
    <property type="molecule type" value="Genomic_DNA"/>
</dbReference>
<dbReference type="EC" id="5.3.1.1" evidence="3"/>
<keyword evidence="3" id="KW-0963">Cytoplasm</keyword>
<dbReference type="Gene3D" id="3.20.20.70">
    <property type="entry name" value="Aldolase class I"/>
    <property type="match status" value="1"/>
</dbReference>
<name>A0A2H0KBQ3_9BACT</name>